<dbReference type="PROSITE" id="PS50222">
    <property type="entry name" value="EF_HAND_2"/>
    <property type="match status" value="1"/>
</dbReference>
<dbReference type="CDD" id="cd21454">
    <property type="entry name" value="DLC-like_TAL"/>
    <property type="match status" value="1"/>
</dbReference>
<dbReference type="InterPro" id="IPR011992">
    <property type="entry name" value="EF-hand-dom_pair"/>
</dbReference>
<dbReference type="SUPFAM" id="SSF54648">
    <property type="entry name" value="DLC"/>
    <property type="match status" value="1"/>
</dbReference>
<keyword evidence="3" id="KW-1185">Reference proteome</keyword>
<evidence type="ECO:0000259" key="1">
    <source>
        <dbReference type="PROSITE" id="PS50222"/>
    </source>
</evidence>
<dbReference type="SMART" id="SM01375">
    <property type="entry name" value="Dynein_light"/>
    <property type="match status" value="1"/>
</dbReference>
<dbReference type="Gene3D" id="3.30.740.10">
    <property type="entry name" value="Protein Inhibitor Of Neuronal Nitric Oxide Synthase"/>
    <property type="match status" value="1"/>
</dbReference>
<reference evidence="2 3" key="1">
    <citation type="submission" date="2024-11" db="EMBL/GenBank/DDBJ databases">
        <title>Adaptive evolution of stress response genes in parasites aligns with host niche diversity.</title>
        <authorList>
            <person name="Hahn C."/>
            <person name="Resl P."/>
        </authorList>
    </citation>
    <scope>NUCLEOTIDE SEQUENCE [LARGE SCALE GENOMIC DNA]</scope>
    <source>
        <strain evidence="2">EGGRZ-B1_66</strain>
        <tissue evidence="2">Body</tissue>
    </source>
</reference>
<dbReference type="Gene3D" id="1.10.238.10">
    <property type="entry name" value="EF-hand"/>
    <property type="match status" value="1"/>
</dbReference>
<dbReference type="InterPro" id="IPR001372">
    <property type="entry name" value="Dynein_light_chain_typ-1/2"/>
</dbReference>
<accession>A0ABD2PWW4</accession>
<dbReference type="InterPro" id="IPR037177">
    <property type="entry name" value="DLC_sf"/>
</dbReference>
<name>A0ABD2PWW4_9PLAT</name>
<dbReference type="Proteomes" id="UP001626550">
    <property type="component" value="Unassembled WGS sequence"/>
</dbReference>
<proteinExistence type="predicted"/>
<evidence type="ECO:0000313" key="2">
    <source>
        <dbReference type="EMBL" id="KAL3310931.1"/>
    </source>
</evidence>
<dbReference type="AlphaFoldDB" id="A0ABD2PWW4"/>
<organism evidence="2 3">
    <name type="scientific">Cichlidogyrus casuarinus</name>
    <dbReference type="NCBI Taxonomy" id="1844966"/>
    <lineage>
        <taxon>Eukaryota</taxon>
        <taxon>Metazoa</taxon>
        <taxon>Spiralia</taxon>
        <taxon>Lophotrochozoa</taxon>
        <taxon>Platyhelminthes</taxon>
        <taxon>Monogenea</taxon>
        <taxon>Monopisthocotylea</taxon>
        <taxon>Dactylogyridea</taxon>
        <taxon>Ancyrocephalidae</taxon>
        <taxon>Cichlidogyrus</taxon>
    </lineage>
</organism>
<protein>
    <recommendedName>
        <fullName evidence="1">EF-hand domain-containing protein</fullName>
    </recommendedName>
</protein>
<dbReference type="EMBL" id="JBJKFK010002555">
    <property type="protein sequence ID" value="KAL3310931.1"/>
    <property type="molecule type" value="Genomic_DNA"/>
</dbReference>
<evidence type="ECO:0000313" key="3">
    <source>
        <dbReference type="Proteomes" id="UP001626550"/>
    </source>
</evidence>
<comment type="caution">
    <text evidence="2">The sequence shown here is derived from an EMBL/GenBank/DDBJ whole genome shotgun (WGS) entry which is preliminary data.</text>
</comment>
<feature type="domain" description="EF-hand" evidence="1">
    <location>
        <begin position="34"/>
        <end position="69"/>
    </location>
</feature>
<dbReference type="SUPFAM" id="SSF47473">
    <property type="entry name" value="EF-hand"/>
    <property type="match status" value="1"/>
</dbReference>
<gene>
    <name evidence="2" type="ORF">Ciccas_010496</name>
</gene>
<dbReference type="InterPro" id="IPR002048">
    <property type="entry name" value="EF_hand_dom"/>
</dbReference>
<sequence>MDEAFVEAYFQIDKNMKGEITKAQLEEYRKEHNYDEGFVNKWLNLFDRKRTGKISLGEFSRVLGLDPKHILEVQKSKLTCKLISNGQIEDELGGVEVITVDMEEPIQNRIIQLVREAKSKNVSDRMLVKQLKLTLDQEYGRLWQVILVQGQYWSYFSHEPRFNFVFKMGSQIYVTWKVPYL</sequence>
<dbReference type="Pfam" id="PF01221">
    <property type="entry name" value="Dynein_light"/>
    <property type="match status" value="1"/>
</dbReference>